<dbReference type="Proteomes" id="UP000284706">
    <property type="component" value="Unassembled WGS sequence"/>
</dbReference>
<dbReference type="EMBL" id="NHYE01005580">
    <property type="protein sequence ID" value="PPQ69122.1"/>
    <property type="molecule type" value="Genomic_DNA"/>
</dbReference>
<evidence type="ECO:0000256" key="8">
    <source>
        <dbReference type="SAM" id="MobiDB-lite"/>
    </source>
</evidence>
<dbReference type="InterPro" id="IPR036959">
    <property type="entry name" value="Peptidase_C12_UCH_sf"/>
</dbReference>
<feature type="compositionally biased region" description="Low complexity" evidence="8">
    <location>
        <begin position="953"/>
        <end position="962"/>
    </location>
</feature>
<dbReference type="SUPFAM" id="SSF54001">
    <property type="entry name" value="Cysteine proteinases"/>
    <property type="match status" value="1"/>
</dbReference>
<evidence type="ECO:0000256" key="6">
    <source>
        <dbReference type="PROSITE-ProRule" id="PRU01393"/>
    </source>
</evidence>
<dbReference type="GO" id="GO:0004843">
    <property type="term" value="F:cysteine-type deubiquitinase activity"/>
    <property type="evidence" value="ECO:0007669"/>
    <property type="project" value="UniProtKB-EC"/>
</dbReference>
<feature type="region of interest" description="Disordered" evidence="8">
    <location>
        <begin position="229"/>
        <end position="301"/>
    </location>
</feature>
<feature type="region of interest" description="Disordered" evidence="8">
    <location>
        <begin position="946"/>
        <end position="970"/>
    </location>
</feature>
<dbReference type="Gene3D" id="3.40.532.10">
    <property type="entry name" value="Peptidase C12, ubiquitin carboxyl-terminal hydrolase"/>
    <property type="match status" value="1"/>
</dbReference>
<feature type="region of interest" description="Disordered" evidence="8">
    <location>
        <begin position="568"/>
        <end position="589"/>
    </location>
</feature>
<dbReference type="EC" id="3.4.19.12" evidence="7"/>
<protein>
    <recommendedName>
        <fullName evidence="7">Ubiquitin carboxyl-terminal hydrolase</fullName>
        <ecNumber evidence="7">3.4.19.12</ecNumber>
    </recommendedName>
</protein>
<dbReference type="GO" id="GO:0016579">
    <property type="term" value="P:protein deubiquitination"/>
    <property type="evidence" value="ECO:0007669"/>
    <property type="project" value="TreeGrafter"/>
</dbReference>
<keyword evidence="3 7" id="KW-0833">Ubl conjugation pathway</keyword>
<comment type="catalytic activity">
    <reaction evidence="1 7">
        <text>Thiol-dependent hydrolysis of ester, thioester, amide, peptide and isopeptide bonds formed by the C-terminal Gly of ubiquitin (a 76-residue protein attached to proteins as an intracellular targeting signal).</text>
        <dbReference type="EC" id="3.4.19.12"/>
    </reaction>
</comment>
<reference evidence="10 11" key="1">
    <citation type="journal article" date="2018" name="Evol. Lett.">
        <title>Horizontal gene cluster transfer increased hallucinogenic mushroom diversity.</title>
        <authorList>
            <person name="Reynolds H.T."/>
            <person name="Vijayakumar V."/>
            <person name="Gluck-Thaler E."/>
            <person name="Korotkin H.B."/>
            <person name="Matheny P.B."/>
            <person name="Slot J.C."/>
        </authorList>
    </citation>
    <scope>NUCLEOTIDE SEQUENCE [LARGE SCALE GENOMIC DNA]</scope>
    <source>
        <strain evidence="10 11">SRW20</strain>
    </source>
</reference>
<evidence type="ECO:0000256" key="2">
    <source>
        <dbReference type="ARBA" id="ARBA00022670"/>
    </source>
</evidence>
<dbReference type="InterPro" id="IPR001578">
    <property type="entry name" value="Peptidase_C12_UCH"/>
</dbReference>
<keyword evidence="11" id="KW-1185">Reference proteome</keyword>
<dbReference type="InParanoid" id="A0A409VS74"/>
<dbReference type="PROSITE" id="PS52048">
    <property type="entry name" value="UCH_DOMAIN"/>
    <property type="match status" value="1"/>
</dbReference>
<evidence type="ECO:0000256" key="7">
    <source>
        <dbReference type="RuleBase" id="RU361215"/>
    </source>
</evidence>
<dbReference type="GO" id="GO:0005737">
    <property type="term" value="C:cytoplasm"/>
    <property type="evidence" value="ECO:0007669"/>
    <property type="project" value="TreeGrafter"/>
</dbReference>
<evidence type="ECO:0000313" key="10">
    <source>
        <dbReference type="EMBL" id="PPQ69122.1"/>
    </source>
</evidence>
<evidence type="ECO:0000256" key="5">
    <source>
        <dbReference type="ARBA" id="ARBA00022807"/>
    </source>
</evidence>
<feature type="domain" description="UCH catalytic" evidence="9">
    <location>
        <begin position="7"/>
        <end position="240"/>
    </location>
</feature>
<keyword evidence="5 7" id="KW-0788">Thiol protease</keyword>
<evidence type="ECO:0000313" key="11">
    <source>
        <dbReference type="Proteomes" id="UP000284706"/>
    </source>
</evidence>
<dbReference type="CDD" id="cd09616">
    <property type="entry name" value="Peptidase_C12_UCH_L1_L3"/>
    <property type="match status" value="1"/>
</dbReference>
<gene>
    <name evidence="10" type="ORF">CVT26_003570</name>
</gene>
<comment type="caution">
    <text evidence="6">Lacks conserved residue(s) required for the propagation of feature annotation.</text>
</comment>
<name>A0A409VS74_9AGAR</name>
<dbReference type="PANTHER" id="PTHR10589">
    <property type="entry name" value="UBIQUITIN CARBOXYL-TERMINAL HYDROLASE"/>
    <property type="match status" value="1"/>
</dbReference>
<dbReference type="PANTHER" id="PTHR10589:SF41">
    <property type="entry name" value="UBIQUITIN CARBOXYL-TERMINAL HYDROLASE"/>
    <property type="match status" value="1"/>
</dbReference>
<dbReference type="OrthoDB" id="427186at2759"/>
<dbReference type="Pfam" id="PF01088">
    <property type="entry name" value="Peptidase_C12"/>
    <property type="match status" value="1"/>
</dbReference>
<feature type="compositionally biased region" description="Low complexity" evidence="8">
    <location>
        <begin position="640"/>
        <end position="663"/>
    </location>
</feature>
<comment type="similarity">
    <text evidence="6 7">Belongs to the peptidase C12 family.</text>
</comment>
<organism evidence="10 11">
    <name type="scientific">Gymnopilus dilepis</name>
    <dbReference type="NCBI Taxonomy" id="231916"/>
    <lineage>
        <taxon>Eukaryota</taxon>
        <taxon>Fungi</taxon>
        <taxon>Dikarya</taxon>
        <taxon>Basidiomycota</taxon>
        <taxon>Agaricomycotina</taxon>
        <taxon>Agaricomycetes</taxon>
        <taxon>Agaricomycetidae</taxon>
        <taxon>Agaricales</taxon>
        <taxon>Agaricineae</taxon>
        <taxon>Hymenogastraceae</taxon>
        <taxon>Gymnopilus</taxon>
    </lineage>
</organism>
<comment type="caution">
    <text evidence="10">The sequence shown here is derived from an EMBL/GenBank/DDBJ whole genome shotgun (WGS) entry which is preliminary data.</text>
</comment>
<sequence>MATTQKTFTVLENNPEVMNHLAYKLGLSKDLAFYDVYSLIDPDLLSFIPRPVYALLVIIPMTPAWHKAREEEDGPKGTYEGSGPDEPVVWFEQTIRHSCGSVGLLHCLFNNPEVVGKIIPGSDLDDILRDSIPLKMAERADVLYNSAALEVAHQEAAKLGDTLPPSVDTGDLGHFVAFVKGRDGHLWELEGSRKGPLDRGELGEGEDALSERAVRLGLGRVIEEERKKGGDLSNHLRPCFRPWPPPAMSDADIDSATPAVQRVESTDGHESDTASNSSYETAVPPGSPRNTEHENDVDRESTVSTLVTLPSGYGLSRWKPWKSWKRRSTAKESVRAAIRDFVLRYHGFCGPRPLQEAEDIIAMCKATCSELSISLPSILQDRYINKHSPLYWAIARKEKTSKAAQGPGVKSVNIFATLLPLALPITSELVISELREVCRVVSENKAFQRLRFDVPGFSKVEAYRSTSGKPRCDEVKVITWNHLYGNLFNVEMAFPDFSERLRARRTIGAEFVVRDRIWKFLFAYRDLAYEHCNLRCWTAQLTIEDSSPPTWFSGYLVLVLPPSSSRAVASRRGSQQDDASLPSVKPIRLGTKNGPLNPWYGTLWSSLDESPGWTSLRYPALAMVAKQDVFDPPAYEDLVPTSGGTPGSTTSPASAGPSSSSSAQFKTLPTPPPSATPATTPSSASWGSWSLPWNKAHNEVKENVRSLVRQIVVGIGPSSERGTEATTEALGGIMHSCADTCAKHSVSFASILQERYIEGHSPLYWAIVKQTPSRPSAGFNIDEKHADADVFAILLAYALPLDSRTTIAELRLACMSMSNQAAFQRLRLAAPSFSSLSSTDRILLGPSQGLESDVDVTLGSESDGGAFAVDMRFAQFHKRLMVNREVSVEFVVRNRIWKFSLMFMNDDWPNSGPKQGTWGAKLALKDTSSPTFFDGRLVLIDPNVERSQEHPVSSSSQSSTTSHGVHFIRMRSPRDNRLEPSYEKSRQIGISLEDEPAFSSLQYAESYYIPADGVLTVRLEARLTKPSNIPSDDCLIC</sequence>
<evidence type="ECO:0000256" key="4">
    <source>
        <dbReference type="ARBA" id="ARBA00022801"/>
    </source>
</evidence>
<evidence type="ECO:0000259" key="9">
    <source>
        <dbReference type="PROSITE" id="PS52048"/>
    </source>
</evidence>
<evidence type="ECO:0000256" key="3">
    <source>
        <dbReference type="ARBA" id="ARBA00022786"/>
    </source>
</evidence>
<evidence type="ECO:0000256" key="1">
    <source>
        <dbReference type="ARBA" id="ARBA00000707"/>
    </source>
</evidence>
<accession>A0A409VS74</accession>
<dbReference type="PRINTS" id="PR00707">
    <property type="entry name" value="UBCTHYDRLASE"/>
</dbReference>
<feature type="region of interest" description="Disordered" evidence="8">
    <location>
        <begin position="635"/>
        <end position="684"/>
    </location>
</feature>
<dbReference type="GO" id="GO:0006511">
    <property type="term" value="P:ubiquitin-dependent protein catabolic process"/>
    <property type="evidence" value="ECO:0007669"/>
    <property type="project" value="UniProtKB-UniRule"/>
</dbReference>
<keyword evidence="4 7" id="KW-0378">Hydrolase</keyword>
<dbReference type="FunFam" id="3.40.532.10:FF:000008">
    <property type="entry name" value="Ubiquitin carboxyl-terminal hydrolase"/>
    <property type="match status" value="1"/>
</dbReference>
<keyword evidence="2 7" id="KW-0645">Protease</keyword>
<dbReference type="InterPro" id="IPR038765">
    <property type="entry name" value="Papain-like_cys_pep_sf"/>
</dbReference>
<proteinExistence type="inferred from homology"/>
<dbReference type="AlphaFoldDB" id="A0A409VS74"/>
<dbReference type="STRING" id="231916.A0A409VS74"/>
<feature type="compositionally biased region" description="Basic and acidic residues" evidence="8">
    <location>
        <begin position="290"/>
        <end position="301"/>
    </location>
</feature>